<keyword evidence="4" id="KW-1185">Reference proteome</keyword>
<reference evidence="3" key="1">
    <citation type="submission" date="2022-12" db="EMBL/GenBank/DDBJ databases">
        <authorList>
            <person name="Webb A."/>
        </authorList>
    </citation>
    <scope>NUCLEOTIDE SEQUENCE</scope>
    <source>
        <strain evidence="3">Hp1</strain>
    </source>
</reference>
<evidence type="ECO:0000256" key="2">
    <source>
        <dbReference type="SAM" id="SignalP"/>
    </source>
</evidence>
<feature type="region of interest" description="Disordered" evidence="1">
    <location>
        <begin position="37"/>
        <end position="58"/>
    </location>
</feature>
<evidence type="ECO:0000256" key="1">
    <source>
        <dbReference type="SAM" id="MobiDB-lite"/>
    </source>
</evidence>
<dbReference type="Proteomes" id="UP001162031">
    <property type="component" value="Unassembled WGS sequence"/>
</dbReference>
<feature type="signal peptide" evidence="2">
    <location>
        <begin position="1"/>
        <end position="30"/>
    </location>
</feature>
<proteinExistence type="predicted"/>
<feature type="compositionally biased region" description="Basic and acidic residues" evidence="1">
    <location>
        <begin position="565"/>
        <end position="574"/>
    </location>
</feature>
<sequence length="758" mass="82482">MAPSRPDFVSSFLLKELLLALGARVPMCDGDRCSAGNDVESLSEDTESSSALPPAHPTAPSRVVLVRRTKSSQQLVTLVDREFDIEAFIPRHLSQWLQQDRGYETIGRLRGSVVRVTKYHFATWTRCLASDKQTTLSSLALSVSAPFVTRAPVYLYVDALAIVDDNELAVKPLPRVYTHPLVAEQLQTLSDDELEKQLMIHQGLPSLQVAAVDDRFTDDHPLLEEDCVIPKEQELELEERDEWGPPVAVVQPPTDSELIEENGLVPMADSQVGHQMDQLHPTPETKALSTNVSVASRCQEQNEHGGLDAASQLDGERYPFQQENVRETFVVDSDSESNGTGDENDVATPTTSVHSMPDSHEQLDSGRKHSAALSDPSLTTSETTPDPWEILDPTGVSRERAPIPSLSLEEKTVPEQESTTACCDVIAEVGGRASPRPSPHSSPAKSHDSIGKQTPSASWATSLLRMVGLRTSSAIASPSTLSSSDDEIGTLVECDQSDAQSQEIVEFEPAEPDVPLESQATVILPYGADNDDNIHAFEYEGLLSDGVISHRPVVLRRDHRPVVGKVDETNEQRDTGNGAEGAVTSPRGLASKKDTAIVDLGPPPSAQTVTPRTVIQPEPAVPLSPTVLPRLEETIEHQERHASRCTLPSRSEDPNVVTGAAGQLEPVKSPTQLDVAVAVKSSSSRESRAGATAATSHGYKRRQQKEISFSPKGRPVSQLKMQKDDESSSRMQKRRRRNVLLTRTHHGPSLVSLSNHTS</sequence>
<dbReference type="EMBL" id="CANTFL010000988">
    <property type="protein sequence ID" value="CAI5729486.1"/>
    <property type="molecule type" value="Genomic_DNA"/>
</dbReference>
<feature type="compositionally biased region" description="Low complexity" evidence="1">
    <location>
        <begin position="432"/>
        <end position="444"/>
    </location>
</feature>
<accession>A0AAV0U1V7</accession>
<dbReference type="AlphaFoldDB" id="A0AAV0U1V7"/>
<organism evidence="3 4">
    <name type="scientific">Hyaloperonospora brassicae</name>
    <name type="common">Brassica downy mildew</name>
    <name type="synonym">Peronospora brassicae</name>
    <dbReference type="NCBI Taxonomy" id="162125"/>
    <lineage>
        <taxon>Eukaryota</taxon>
        <taxon>Sar</taxon>
        <taxon>Stramenopiles</taxon>
        <taxon>Oomycota</taxon>
        <taxon>Peronosporomycetes</taxon>
        <taxon>Peronosporales</taxon>
        <taxon>Peronosporaceae</taxon>
        <taxon>Hyaloperonospora</taxon>
    </lineage>
</organism>
<feature type="compositionally biased region" description="Basic residues" evidence="1">
    <location>
        <begin position="731"/>
        <end position="746"/>
    </location>
</feature>
<feature type="chain" id="PRO_5043762778" evidence="2">
    <location>
        <begin position="31"/>
        <end position="758"/>
    </location>
</feature>
<gene>
    <name evidence="3" type="ORF">HBR001_LOCUS4572</name>
</gene>
<evidence type="ECO:0000313" key="4">
    <source>
        <dbReference type="Proteomes" id="UP001162031"/>
    </source>
</evidence>
<feature type="region of interest" description="Disordered" evidence="1">
    <location>
        <begin position="681"/>
        <end position="758"/>
    </location>
</feature>
<keyword evidence="2" id="KW-0732">Signal</keyword>
<feature type="compositionally biased region" description="Polar residues" evidence="1">
    <location>
        <begin position="336"/>
        <end position="354"/>
    </location>
</feature>
<feature type="region of interest" description="Disordered" evidence="1">
    <location>
        <begin position="430"/>
        <end position="455"/>
    </location>
</feature>
<comment type="caution">
    <text evidence="3">The sequence shown here is derived from an EMBL/GenBank/DDBJ whole genome shotgun (WGS) entry which is preliminary data.</text>
</comment>
<protein>
    <submittedName>
        <fullName evidence="3">Uncharacterized protein</fullName>
    </submittedName>
</protein>
<evidence type="ECO:0000313" key="3">
    <source>
        <dbReference type="EMBL" id="CAI5729486.1"/>
    </source>
</evidence>
<name>A0AAV0U1V7_HYABA</name>
<feature type="compositionally biased region" description="Basic and acidic residues" evidence="1">
    <location>
        <begin position="357"/>
        <end position="367"/>
    </location>
</feature>
<feature type="region of interest" description="Disordered" evidence="1">
    <location>
        <begin position="330"/>
        <end position="400"/>
    </location>
</feature>
<feature type="region of interest" description="Disordered" evidence="1">
    <location>
        <begin position="565"/>
        <end position="610"/>
    </location>
</feature>